<evidence type="ECO:0000313" key="2">
    <source>
        <dbReference type="EMBL" id="QCS42014.1"/>
    </source>
</evidence>
<dbReference type="AlphaFoldDB" id="A0A4P8WG16"/>
<dbReference type="PANTHER" id="PTHR10151:SF120">
    <property type="entry name" value="BIS(5'-ADENOSYL)-TRIPHOSPHATASE"/>
    <property type="match status" value="1"/>
</dbReference>
<dbReference type="Gene3D" id="3.40.720.10">
    <property type="entry name" value="Alkaline Phosphatase, subunit A"/>
    <property type="match status" value="2"/>
</dbReference>
<dbReference type="RefSeq" id="WP_138244510.1">
    <property type="nucleotide sequence ID" value="NZ_CP040330.1"/>
</dbReference>
<accession>A0A4P8WG16</accession>
<dbReference type="SUPFAM" id="SSF53649">
    <property type="entry name" value="Alkaline phosphatase-like"/>
    <property type="match status" value="1"/>
</dbReference>
<proteinExistence type="predicted"/>
<dbReference type="PANTHER" id="PTHR10151">
    <property type="entry name" value="ECTONUCLEOTIDE PYROPHOSPHATASE/PHOSPHODIESTERASE"/>
    <property type="match status" value="1"/>
</dbReference>
<evidence type="ECO:0000313" key="3">
    <source>
        <dbReference type="Proteomes" id="UP000302218"/>
    </source>
</evidence>
<feature type="region of interest" description="Disordered" evidence="1">
    <location>
        <begin position="422"/>
        <end position="441"/>
    </location>
</feature>
<name>A0A4P8WG16_9EURY</name>
<gene>
    <name evidence="2" type="ORF">FEJ81_06455</name>
</gene>
<protein>
    <recommendedName>
        <fullName evidence="4">Nucleotide pyrophosphatase</fullName>
    </recommendedName>
</protein>
<dbReference type="Proteomes" id="UP000302218">
    <property type="component" value="Chromosome"/>
</dbReference>
<dbReference type="GeneID" id="40264897"/>
<dbReference type="EMBL" id="CP040330">
    <property type="protein sequence ID" value="QCS42014.1"/>
    <property type="molecule type" value="Genomic_DNA"/>
</dbReference>
<evidence type="ECO:0000256" key="1">
    <source>
        <dbReference type="SAM" id="MobiDB-lite"/>
    </source>
</evidence>
<organism evidence="2 3">
    <name type="scientific">Natrinema versiforme</name>
    <dbReference type="NCBI Taxonomy" id="88724"/>
    <lineage>
        <taxon>Archaea</taxon>
        <taxon>Methanobacteriati</taxon>
        <taxon>Methanobacteriota</taxon>
        <taxon>Stenosarchaea group</taxon>
        <taxon>Halobacteria</taxon>
        <taxon>Halobacteriales</taxon>
        <taxon>Natrialbaceae</taxon>
        <taxon>Natrinema</taxon>
    </lineage>
</organism>
<dbReference type="InterPro" id="IPR002591">
    <property type="entry name" value="Phosphodiest/P_Trfase"/>
</dbReference>
<dbReference type="OrthoDB" id="198670at2157"/>
<sequence>MTDTIVIGLDGATWNVLQPLIRDGALPNIKQVISSGSSGDLESTFPPITAPAWLSMATGQNPGKTGVFYFLNRESPDSFEFETLGSDKFHGQSFWDILSAHDQSVGIFNYPMLYPPYETNGFMVSGLGSEADETITYPESLGSELDDVTDGYRVKVPYADPKYQGYPEKLESDLLDIIGKRETAIEYLISEKDPDHFFGIISATDWAQHYFWRYADEDHVLYDSTAGHEEMLERIWMRVDEAVGTVADIARAEDADLVIVSDHGFGPINKTFHSNEWLEQEGYLNRTEQSLTDQVRTTYFPYLRRIGESVVSLVPQLNDLAKSVGKSVRKTPGEDIDFESSIAFAPRQNLTSGMIYLLSDDPEDKQEIIDGLESLVTLEDGPSEIDIYEPDGVYHGPKTDLAPDLMIEIDDFECAVDPRPKASGQIFSDGPPSKARSGGHNREGIIIASGPSIDSGTEIEGQIYDVAPTLLSLHGAPIPKEMDGEVRTELLIETDVDGVIPSKHPISDLVDSDTGVGREDDDAVQQRLEDLGYI</sequence>
<dbReference type="KEGG" id="nvr:FEJ81_06455"/>
<reference evidence="3" key="1">
    <citation type="submission" date="2019-05" db="EMBL/GenBank/DDBJ databases">
        <title>Genome sequence and methylation pattern of the halophilic Archaeon Natrinema versiforme BOL5-4.</title>
        <authorList>
            <person name="DasSarma P."/>
            <person name="Anton B.P."/>
            <person name="DasSarma S.L."/>
            <person name="Martinez F.L."/>
            <person name="Guzman D."/>
            <person name="Roberts R.J."/>
            <person name="DasSarma S."/>
        </authorList>
    </citation>
    <scope>NUCLEOTIDE SEQUENCE [LARGE SCALE GENOMIC DNA]</scope>
    <source>
        <strain evidence="3">BOL5-4</strain>
    </source>
</reference>
<evidence type="ECO:0008006" key="4">
    <source>
        <dbReference type="Google" id="ProtNLM"/>
    </source>
</evidence>
<dbReference type="GO" id="GO:0016787">
    <property type="term" value="F:hydrolase activity"/>
    <property type="evidence" value="ECO:0007669"/>
    <property type="project" value="UniProtKB-ARBA"/>
</dbReference>
<dbReference type="Pfam" id="PF01663">
    <property type="entry name" value="Phosphodiest"/>
    <property type="match status" value="1"/>
</dbReference>
<dbReference type="InterPro" id="IPR017850">
    <property type="entry name" value="Alkaline_phosphatase_core_sf"/>
</dbReference>